<comment type="caution">
    <text evidence="2">The sequence shown here is derived from an EMBL/GenBank/DDBJ whole genome shotgun (WGS) entry which is preliminary data.</text>
</comment>
<dbReference type="EMBL" id="JAOQJU010000010">
    <property type="protein sequence ID" value="MCU6686781.1"/>
    <property type="molecule type" value="Genomic_DNA"/>
</dbReference>
<accession>A0ABT2RNC1</accession>
<dbReference type="Proteomes" id="UP001652431">
    <property type="component" value="Unassembled WGS sequence"/>
</dbReference>
<reference evidence="2 3" key="1">
    <citation type="journal article" date="2021" name="ISME Commun">
        <title>Automated analysis of genomic sequences facilitates high-throughput and comprehensive description of bacteria.</title>
        <authorList>
            <person name="Hitch T.C.A."/>
        </authorList>
    </citation>
    <scope>NUCLEOTIDE SEQUENCE [LARGE SCALE GENOMIC DNA]</scope>
    <source>
        <strain evidence="2 3">Sanger_03</strain>
    </source>
</reference>
<dbReference type="InterPro" id="IPR056115">
    <property type="entry name" value="DUF7698"/>
</dbReference>
<gene>
    <name evidence="2" type="ORF">OCV99_09530</name>
</gene>
<evidence type="ECO:0000313" key="3">
    <source>
        <dbReference type="Proteomes" id="UP001652431"/>
    </source>
</evidence>
<keyword evidence="3" id="KW-1185">Reference proteome</keyword>
<proteinExistence type="predicted"/>
<name>A0ABT2RNC1_9FIRM</name>
<feature type="domain" description="DUF7698" evidence="1">
    <location>
        <begin position="54"/>
        <end position="140"/>
    </location>
</feature>
<organism evidence="2 3">
    <name type="scientific">Dorea acetigenes</name>
    <dbReference type="NCBI Taxonomy" id="2981787"/>
    <lineage>
        <taxon>Bacteria</taxon>
        <taxon>Bacillati</taxon>
        <taxon>Bacillota</taxon>
        <taxon>Clostridia</taxon>
        <taxon>Lachnospirales</taxon>
        <taxon>Lachnospiraceae</taxon>
        <taxon>Dorea</taxon>
    </lineage>
</organism>
<evidence type="ECO:0000313" key="2">
    <source>
        <dbReference type="EMBL" id="MCU6686781.1"/>
    </source>
</evidence>
<dbReference type="RefSeq" id="WP_158370104.1">
    <property type="nucleotide sequence ID" value="NZ_JAOQJU010000010.1"/>
</dbReference>
<sequence>MKKNNFAEEYAQETAIKAQYHEAEKAGNTEGQEAARNAYHELEEQIAGKGNPYARIYRLYSEAQERGNAYIDLNDTIWDDQVPALIGNLREYGIEKFTFSSTWSSAVETAWLFTQNGCRLEGLVEINGRHKAFMSDEYEKAHGYLFSIGDAEDK</sequence>
<evidence type="ECO:0000259" key="1">
    <source>
        <dbReference type="Pfam" id="PF24753"/>
    </source>
</evidence>
<dbReference type="Pfam" id="PF24753">
    <property type="entry name" value="DUF7698"/>
    <property type="match status" value="1"/>
</dbReference>
<protein>
    <recommendedName>
        <fullName evidence="1">DUF7698 domain-containing protein</fullName>
    </recommendedName>
</protein>